<dbReference type="InterPro" id="IPR017853">
    <property type="entry name" value="GH"/>
</dbReference>
<dbReference type="InterPro" id="IPR050314">
    <property type="entry name" value="Glycosyl_Hydrlase_18"/>
</dbReference>
<keyword evidence="3" id="KW-1185">Reference proteome</keyword>
<name>A0ABN7ATS6_9HEMI</name>
<dbReference type="SMART" id="SM00636">
    <property type="entry name" value="Glyco_18"/>
    <property type="match status" value="1"/>
</dbReference>
<organism evidence="2 3">
    <name type="scientific">Nesidiocoris tenuis</name>
    <dbReference type="NCBI Taxonomy" id="355587"/>
    <lineage>
        <taxon>Eukaryota</taxon>
        <taxon>Metazoa</taxon>
        <taxon>Ecdysozoa</taxon>
        <taxon>Arthropoda</taxon>
        <taxon>Hexapoda</taxon>
        <taxon>Insecta</taxon>
        <taxon>Pterygota</taxon>
        <taxon>Neoptera</taxon>
        <taxon>Paraneoptera</taxon>
        <taxon>Hemiptera</taxon>
        <taxon>Heteroptera</taxon>
        <taxon>Panheteroptera</taxon>
        <taxon>Cimicomorpha</taxon>
        <taxon>Miridae</taxon>
        <taxon>Dicyphina</taxon>
        <taxon>Nesidiocoris</taxon>
    </lineage>
</organism>
<dbReference type="Proteomes" id="UP001307889">
    <property type="component" value="Chromosome 6"/>
</dbReference>
<dbReference type="SUPFAM" id="SSF51445">
    <property type="entry name" value="(Trans)glycosidases"/>
    <property type="match status" value="1"/>
</dbReference>
<sequence>MTSSGNFLLDLLENRLRAAASCPGLPEQVRSLPVFEQLIPECLEIKSNLTPASDSQIFLHIPRSTTSYSASKMKLDIRIIQLLLLTFTVTQTKQASEQTPKMRNVCFYTDWSVYRVGKWSFTPQNIDPNLCSHLIYSMADINEDEADIISADPYQDIEKHGFKDVVDIRNNRNKDLKCMLAVGGYRAGSTKFSAVAVSEEKRDKFARNALKFLKTYDFDGLFIDWAYPNDLARNGLPEDITNFPKLLHGVDKVFKTEAAASGKPKKLLAISIPGDTLIVERGYDLKNLEKYVDFLAVLGYDYHFAYDPEVGHHSALYPLPEEMAGSQHENEGLNADSSINFVLSKGVDPKKVVLGVPLYGRTFTLQNPNKNKLGAQATGQGVAGKATREDGYVAYFEICSNINDGWKVEHPNKTAMGPYAFKRNQWVGYEDADSVRMKGAYAKKRGLGGLSFWSMDQDDFLGSCGSTAFPLIKAGKEGYLNGK</sequence>
<dbReference type="EMBL" id="AP028914">
    <property type="protein sequence ID" value="BES95591.1"/>
    <property type="molecule type" value="Genomic_DNA"/>
</dbReference>
<dbReference type="PROSITE" id="PS51910">
    <property type="entry name" value="GH18_2"/>
    <property type="match status" value="1"/>
</dbReference>
<evidence type="ECO:0000313" key="3">
    <source>
        <dbReference type="Proteomes" id="UP001307889"/>
    </source>
</evidence>
<reference evidence="2 3" key="1">
    <citation type="submission" date="2023-09" db="EMBL/GenBank/DDBJ databases">
        <title>Nesidiocoris tenuis whole genome shotgun sequence.</title>
        <authorList>
            <person name="Shibata T."/>
            <person name="Shimoda M."/>
            <person name="Kobayashi T."/>
            <person name="Uehara T."/>
        </authorList>
    </citation>
    <scope>NUCLEOTIDE SEQUENCE [LARGE SCALE GENOMIC DNA]</scope>
    <source>
        <strain evidence="2 3">Japan</strain>
    </source>
</reference>
<dbReference type="PANTHER" id="PTHR11177:SF399">
    <property type="entry name" value="CHITINASE 6, ISOFORM C"/>
    <property type="match status" value="1"/>
</dbReference>
<dbReference type="InterPro" id="IPR001223">
    <property type="entry name" value="Glyco_hydro18_cat"/>
</dbReference>
<dbReference type="Gene3D" id="3.20.20.80">
    <property type="entry name" value="Glycosidases"/>
    <property type="match status" value="1"/>
</dbReference>
<feature type="domain" description="GH18" evidence="1">
    <location>
        <begin position="102"/>
        <end position="482"/>
    </location>
</feature>
<dbReference type="InterPro" id="IPR011583">
    <property type="entry name" value="Chitinase_II/V-like_cat"/>
</dbReference>
<proteinExistence type="predicted"/>
<evidence type="ECO:0000313" key="2">
    <source>
        <dbReference type="EMBL" id="BES95591.1"/>
    </source>
</evidence>
<dbReference type="PANTHER" id="PTHR11177">
    <property type="entry name" value="CHITINASE"/>
    <property type="match status" value="1"/>
</dbReference>
<dbReference type="Pfam" id="PF00704">
    <property type="entry name" value="Glyco_hydro_18"/>
    <property type="match status" value="1"/>
</dbReference>
<gene>
    <name evidence="2" type="ORF">NTJ_08401</name>
</gene>
<evidence type="ECO:0000259" key="1">
    <source>
        <dbReference type="PROSITE" id="PS51910"/>
    </source>
</evidence>
<dbReference type="SUPFAM" id="SSF54556">
    <property type="entry name" value="Chitinase insertion domain"/>
    <property type="match status" value="1"/>
</dbReference>
<protein>
    <submittedName>
        <fullName evidence="2">Chitinase</fullName>
    </submittedName>
</protein>
<dbReference type="Gene3D" id="3.10.50.10">
    <property type="match status" value="1"/>
</dbReference>
<dbReference type="InterPro" id="IPR029070">
    <property type="entry name" value="Chitinase_insertion_sf"/>
</dbReference>
<accession>A0ABN7ATS6</accession>